<dbReference type="InterPro" id="IPR006311">
    <property type="entry name" value="TAT_signal"/>
</dbReference>
<reference evidence="8" key="2">
    <citation type="submission" date="2020-09" db="EMBL/GenBank/DDBJ databases">
        <authorList>
            <person name="Sun Q."/>
            <person name="Ohkuma M."/>
        </authorList>
    </citation>
    <scope>NUCLEOTIDE SEQUENCE</scope>
    <source>
        <strain evidence="8">JCM 3131</strain>
    </source>
</reference>
<dbReference type="SUPFAM" id="SSF56176">
    <property type="entry name" value="FAD-binding/transporter-associated domain-like"/>
    <property type="match status" value="1"/>
</dbReference>
<evidence type="ECO:0000313" key="8">
    <source>
        <dbReference type="EMBL" id="GGQ45996.1"/>
    </source>
</evidence>
<dbReference type="PROSITE" id="PS51318">
    <property type="entry name" value="TAT"/>
    <property type="match status" value="1"/>
</dbReference>
<name>A0A918BAN1_9ACTN</name>
<evidence type="ECO:0000256" key="5">
    <source>
        <dbReference type="ARBA" id="ARBA00023002"/>
    </source>
</evidence>
<dbReference type="EMBL" id="BMQK01000002">
    <property type="protein sequence ID" value="GGQ45996.1"/>
    <property type="molecule type" value="Genomic_DNA"/>
</dbReference>
<feature type="domain" description="FAD-binding PCMH-type" evidence="7">
    <location>
        <begin position="84"/>
        <end position="253"/>
    </location>
</feature>
<evidence type="ECO:0000256" key="6">
    <source>
        <dbReference type="SAM" id="MobiDB-lite"/>
    </source>
</evidence>
<feature type="compositionally biased region" description="Low complexity" evidence="6">
    <location>
        <begin position="27"/>
        <end position="36"/>
    </location>
</feature>
<evidence type="ECO:0000256" key="2">
    <source>
        <dbReference type="ARBA" id="ARBA00005466"/>
    </source>
</evidence>
<organism evidence="8 9">
    <name type="scientific">Streptomyces ruber</name>
    <dbReference type="NCBI Taxonomy" id="83378"/>
    <lineage>
        <taxon>Bacteria</taxon>
        <taxon>Bacillati</taxon>
        <taxon>Actinomycetota</taxon>
        <taxon>Actinomycetes</taxon>
        <taxon>Kitasatosporales</taxon>
        <taxon>Streptomycetaceae</taxon>
        <taxon>Streptomyces</taxon>
    </lineage>
</organism>
<evidence type="ECO:0000256" key="1">
    <source>
        <dbReference type="ARBA" id="ARBA00001974"/>
    </source>
</evidence>
<accession>A0A918BAN1</accession>
<dbReference type="GO" id="GO:0016491">
    <property type="term" value="F:oxidoreductase activity"/>
    <property type="evidence" value="ECO:0007669"/>
    <property type="project" value="UniProtKB-KW"/>
</dbReference>
<evidence type="ECO:0000259" key="7">
    <source>
        <dbReference type="PROSITE" id="PS51387"/>
    </source>
</evidence>
<dbReference type="InterPro" id="IPR050416">
    <property type="entry name" value="FAD-linked_Oxidoreductase"/>
</dbReference>
<comment type="caution">
    <text evidence="8">The sequence shown here is derived from an EMBL/GenBank/DDBJ whole genome shotgun (WGS) entry which is preliminary data.</text>
</comment>
<reference evidence="8" key="1">
    <citation type="journal article" date="2014" name="Int. J. Syst. Evol. Microbiol.">
        <title>Complete genome sequence of Corynebacterium casei LMG S-19264T (=DSM 44701T), isolated from a smear-ripened cheese.</title>
        <authorList>
            <consortium name="US DOE Joint Genome Institute (JGI-PGF)"/>
            <person name="Walter F."/>
            <person name="Albersmeier A."/>
            <person name="Kalinowski J."/>
            <person name="Ruckert C."/>
        </authorList>
    </citation>
    <scope>NUCLEOTIDE SEQUENCE</scope>
    <source>
        <strain evidence="8">JCM 3131</strain>
    </source>
</reference>
<dbReference type="InterPro" id="IPR006094">
    <property type="entry name" value="Oxid_FAD_bind_N"/>
</dbReference>
<dbReference type="GO" id="GO:0071949">
    <property type="term" value="F:FAD binding"/>
    <property type="evidence" value="ECO:0007669"/>
    <property type="project" value="InterPro"/>
</dbReference>
<gene>
    <name evidence="8" type="primary">ygaK</name>
    <name evidence="8" type="ORF">GCM10010145_13370</name>
</gene>
<dbReference type="AlphaFoldDB" id="A0A918BAN1"/>
<keyword evidence="5" id="KW-0560">Oxidoreductase</keyword>
<protein>
    <submittedName>
        <fullName evidence="8">FAD-linked oxidoreductase YgaK</fullName>
    </submittedName>
</protein>
<comment type="similarity">
    <text evidence="2">Belongs to the oxygen-dependent FAD-linked oxidoreductase family.</text>
</comment>
<evidence type="ECO:0000256" key="3">
    <source>
        <dbReference type="ARBA" id="ARBA00022630"/>
    </source>
</evidence>
<dbReference type="PANTHER" id="PTHR42973">
    <property type="entry name" value="BINDING OXIDOREDUCTASE, PUTATIVE (AFU_ORTHOLOGUE AFUA_1G17690)-RELATED"/>
    <property type="match status" value="1"/>
</dbReference>
<feature type="region of interest" description="Disordered" evidence="6">
    <location>
        <begin position="27"/>
        <end position="46"/>
    </location>
</feature>
<evidence type="ECO:0000313" key="9">
    <source>
        <dbReference type="Proteomes" id="UP000620156"/>
    </source>
</evidence>
<dbReference type="InterPro" id="IPR016169">
    <property type="entry name" value="FAD-bd_PCMH_sub2"/>
</dbReference>
<dbReference type="InterPro" id="IPR036318">
    <property type="entry name" value="FAD-bd_PCMH-like_sf"/>
</dbReference>
<keyword evidence="3" id="KW-0285">Flavoprotein</keyword>
<dbReference type="Gene3D" id="3.40.462.20">
    <property type="match status" value="1"/>
</dbReference>
<proteinExistence type="inferred from homology"/>
<sequence>MTGTSRRDVLRRGTQVAALTGAALLPGEAAGTAAGPEPRDTGGHDLPASAWRQLRRALGRGAELYRPEDTPYRRLVLPNNRRYAAVRPAGIVACATEGDVRAALRWAAGHGMPFAVRSGGHSFAGFSTTTGLLISLRRMRSVRPGGNGTVVVGGGATVGELHDGGSAARLYVPGGRCPTVGVAGLALGGGLGFNDRKWGMTCDRLAETRLILADGSRVRAGERENADLFWACRGGGGGNFGVNTGFTFHAVDVSRQSAGVFDLTFPAVRGVEVMDAVQDVLAADRHHDFDLQITFRNNGDGKGTTLSLLGQRLGDEDALRRALAPVLSLGPAKRFLEERHFLDGQKYLMVPPTEPAAGAYKSLVTDRRIDRHTVADVIGWIEEWQPGEEKNPSYVAMFAMGGAGTAPAPDATAYPHRRAAFTVDIGVHWHPGAPRHVVDRLLAQQRALHRTLRHGLRTDAAYVNFADPDLPDWRHAYYRGNYERLVAVKEHYDPDGLFRHAQSIGGRGPAGRRAD</sequence>
<keyword evidence="9" id="KW-1185">Reference proteome</keyword>
<comment type="cofactor">
    <cofactor evidence="1">
        <name>FAD</name>
        <dbReference type="ChEBI" id="CHEBI:57692"/>
    </cofactor>
</comment>
<dbReference type="Gene3D" id="3.30.465.10">
    <property type="match status" value="1"/>
</dbReference>
<dbReference type="RefSeq" id="WP_189215724.1">
    <property type="nucleotide sequence ID" value="NZ_BMQK01000002.1"/>
</dbReference>
<dbReference type="Pfam" id="PF01565">
    <property type="entry name" value="FAD_binding_4"/>
    <property type="match status" value="1"/>
</dbReference>
<evidence type="ECO:0000256" key="4">
    <source>
        <dbReference type="ARBA" id="ARBA00022827"/>
    </source>
</evidence>
<dbReference type="Pfam" id="PF08031">
    <property type="entry name" value="BBE"/>
    <property type="match status" value="1"/>
</dbReference>
<dbReference type="PANTHER" id="PTHR42973:SF39">
    <property type="entry name" value="FAD-BINDING PCMH-TYPE DOMAIN-CONTAINING PROTEIN"/>
    <property type="match status" value="1"/>
</dbReference>
<dbReference type="Proteomes" id="UP000620156">
    <property type="component" value="Unassembled WGS sequence"/>
</dbReference>
<dbReference type="InterPro" id="IPR016166">
    <property type="entry name" value="FAD-bd_PCMH"/>
</dbReference>
<dbReference type="PROSITE" id="PS51387">
    <property type="entry name" value="FAD_PCMH"/>
    <property type="match status" value="1"/>
</dbReference>
<keyword evidence="4" id="KW-0274">FAD</keyword>
<dbReference type="InterPro" id="IPR012951">
    <property type="entry name" value="BBE"/>
</dbReference>